<feature type="domain" description="ABM" evidence="1">
    <location>
        <begin position="4"/>
        <end position="93"/>
    </location>
</feature>
<evidence type="ECO:0000313" key="2">
    <source>
        <dbReference type="EMBL" id="QDQ98127.1"/>
    </source>
</evidence>
<accession>A0A516X4Y5</accession>
<keyword evidence="3" id="KW-1185">Reference proteome</keyword>
<dbReference type="Gene3D" id="3.30.70.100">
    <property type="match status" value="1"/>
</dbReference>
<dbReference type="GO" id="GO:0004497">
    <property type="term" value="F:monooxygenase activity"/>
    <property type="evidence" value="ECO:0007669"/>
    <property type="project" value="UniProtKB-KW"/>
</dbReference>
<keyword evidence="2" id="KW-0503">Monooxygenase</keyword>
<organism evidence="2 3">
    <name type="scientific">Tomitella fengzijianii</name>
    <dbReference type="NCBI Taxonomy" id="2597660"/>
    <lineage>
        <taxon>Bacteria</taxon>
        <taxon>Bacillati</taxon>
        <taxon>Actinomycetota</taxon>
        <taxon>Actinomycetes</taxon>
        <taxon>Mycobacteriales</taxon>
        <taxon>Tomitella</taxon>
    </lineage>
</organism>
<dbReference type="PANTHER" id="PTHR33336">
    <property type="entry name" value="QUINOL MONOOXYGENASE YGIN-RELATED"/>
    <property type="match status" value="1"/>
</dbReference>
<evidence type="ECO:0000313" key="3">
    <source>
        <dbReference type="Proteomes" id="UP000317344"/>
    </source>
</evidence>
<reference evidence="2 3" key="2">
    <citation type="submission" date="2019-07" db="EMBL/GenBank/DDBJ databases">
        <authorList>
            <person name="Huang Y."/>
        </authorList>
    </citation>
    <scope>NUCLEOTIDE SEQUENCE [LARGE SCALE GENOMIC DNA]</scope>
    <source>
        <strain evidence="2 3">HY188</strain>
    </source>
</reference>
<dbReference type="AlphaFoldDB" id="A0A516X4Y5"/>
<dbReference type="RefSeq" id="WP_143909496.1">
    <property type="nucleotide sequence ID" value="NZ_CP041765.1"/>
</dbReference>
<protein>
    <submittedName>
        <fullName evidence="2">Antibiotic biosynthesis monooxygenase</fullName>
    </submittedName>
</protein>
<dbReference type="EMBL" id="CP041765">
    <property type="protein sequence ID" value="QDQ98127.1"/>
    <property type="molecule type" value="Genomic_DNA"/>
</dbReference>
<dbReference type="InterPro" id="IPR011008">
    <property type="entry name" value="Dimeric_a/b-barrel"/>
</dbReference>
<gene>
    <name evidence="2" type="ORF">FO059_13430</name>
</gene>
<proteinExistence type="predicted"/>
<dbReference type="InterPro" id="IPR050744">
    <property type="entry name" value="AI-2_Isomerase_LsrG"/>
</dbReference>
<dbReference type="PANTHER" id="PTHR33336:SF3">
    <property type="entry name" value="ABM DOMAIN-CONTAINING PROTEIN"/>
    <property type="match status" value="1"/>
</dbReference>
<name>A0A516X4Y5_9ACTN</name>
<dbReference type="OrthoDB" id="5244470at2"/>
<reference evidence="2 3" key="1">
    <citation type="submission" date="2019-07" db="EMBL/GenBank/DDBJ databases">
        <title>Tomitella cavernea sp. nov., an actinomycete isolated from soil.</title>
        <authorList>
            <person name="Cheng J."/>
        </authorList>
    </citation>
    <scope>NUCLEOTIDE SEQUENCE [LARGE SCALE GENOMIC DNA]</scope>
    <source>
        <strain evidence="2 3">HY188</strain>
    </source>
</reference>
<evidence type="ECO:0000259" key="1">
    <source>
        <dbReference type="PROSITE" id="PS51725"/>
    </source>
</evidence>
<sequence length="98" mass="10261">MPQVKVVATMEAKDGAGAEVERVLTDLAGKSRAENGCVSYEVFASAAAPGTFVTIETWADEGALEAHMRGLNLKFAASALREHLAGAPALHPLRPVES</sequence>
<dbReference type="InterPro" id="IPR007138">
    <property type="entry name" value="ABM_dom"/>
</dbReference>
<dbReference type="PROSITE" id="PS51725">
    <property type="entry name" value="ABM"/>
    <property type="match status" value="1"/>
</dbReference>
<dbReference type="SUPFAM" id="SSF54909">
    <property type="entry name" value="Dimeric alpha+beta barrel"/>
    <property type="match status" value="1"/>
</dbReference>
<keyword evidence="2" id="KW-0560">Oxidoreductase</keyword>
<dbReference type="GO" id="GO:0005829">
    <property type="term" value="C:cytosol"/>
    <property type="evidence" value="ECO:0007669"/>
    <property type="project" value="TreeGrafter"/>
</dbReference>
<dbReference type="KEGG" id="toy:FO059_13430"/>
<dbReference type="Pfam" id="PF03992">
    <property type="entry name" value="ABM"/>
    <property type="match status" value="1"/>
</dbReference>
<dbReference type="Proteomes" id="UP000317344">
    <property type="component" value="Chromosome"/>
</dbReference>